<feature type="region of interest" description="Disordered" evidence="9">
    <location>
        <begin position="42"/>
        <end position="71"/>
    </location>
</feature>
<dbReference type="InterPro" id="IPR040961">
    <property type="entry name" value="CSN5_C"/>
</dbReference>
<dbReference type="SUPFAM" id="SSF102712">
    <property type="entry name" value="JAB1/MPN domain"/>
    <property type="match status" value="1"/>
</dbReference>
<dbReference type="PROSITE" id="PS50005">
    <property type="entry name" value="TPR"/>
    <property type="match status" value="2"/>
</dbReference>
<feature type="domain" description="MPN" evidence="10">
    <location>
        <begin position="652"/>
        <end position="790"/>
    </location>
</feature>
<dbReference type="InterPro" id="IPR011990">
    <property type="entry name" value="TPR-like_helical_dom_sf"/>
</dbReference>
<keyword evidence="3" id="KW-0479">Metal-binding</keyword>
<feature type="compositionally biased region" description="Pro residues" evidence="9">
    <location>
        <begin position="478"/>
        <end position="487"/>
    </location>
</feature>
<dbReference type="GO" id="GO:0046872">
    <property type="term" value="F:metal ion binding"/>
    <property type="evidence" value="ECO:0007669"/>
    <property type="project" value="UniProtKB-KW"/>
</dbReference>
<evidence type="ECO:0000256" key="5">
    <source>
        <dbReference type="ARBA" id="ARBA00022801"/>
    </source>
</evidence>
<dbReference type="AlphaFoldDB" id="A0A1Q9DYW5"/>
<accession>A0A1Q9DYW5</accession>
<dbReference type="Pfam" id="PF14559">
    <property type="entry name" value="TPR_19"/>
    <property type="match status" value="1"/>
</dbReference>
<dbReference type="SMART" id="SM00028">
    <property type="entry name" value="TPR"/>
    <property type="match status" value="6"/>
</dbReference>
<dbReference type="GO" id="GO:0019894">
    <property type="term" value="F:kinesin binding"/>
    <property type="evidence" value="ECO:0007669"/>
    <property type="project" value="TreeGrafter"/>
</dbReference>
<organism evidence="11 12">
    <name type="scientific">Symbiodinium microadriaticum</name>
    <name type="common">Dinoflagellate</name>
    <name type="synonym">Zooxanthella microadriatica</name>
    <dbReference type="NCBI Taxonomy" id="2951"/>
    <lineage>
        <taxon>Eukaryota</taxon>
        <taxon>Sar</taxon>
        <taxon>Alveolata</taxon>
        <taxon>Dinophyceae</taxon>
        <taxon>Suessiales</taxon>
        <taxon>Symbiodiniaceae</taxon>
        <taxon>Symbiodinium</taxon>
    </lineage>
</organism>
<keyword evidence="5" id="KW-0378">Hydrolase</keyword>
<dbReference type="Pfam" id="PF01398">
    <property type="entry name" value="JAB"/>
    <property type="match status" value="1"/>
</dbReference>
<reference evidence="11 12" key="1">
    <citation type="submission" date="2016-02" db="EMBL/GenBank/DDBJ databases">
        <title>Genome analysis of coral dinoflagellate symbionts highlights evolutionary adaptations to a symbiotic lifestyle.</title>
        <authorList>
            <person name="Aranda M."/>
            <person name="Li Y."/>
            <person name="Liew Y.J."/>
            <person name="Baumgarten S."/>
            <person name="Simakov O."/>
            <person name="Wilson M."/>
            <person name="Piel J."/>
            <person name="Ashoor H."/>
            <person name="Bougouffa S."/>
            <person name="Bajic V.B."/>
            <person name="Ryu T."/>
            <person name="Ravasi T."/>
            <person name="Bayer T."/>
            <person name="Micklem G."/>
            <person name="Kim H."/>
            <person name="Bhak J."/>
            <person name="Lajeunesse T.C."/>
            <person name="Voolstra C.R."/>
        </authorList>
    </citation>
    <scope>NUCLEOTIDE SEQUENCE [LARGE SCALE GENOMIC DNA]</scope>
    <source>
        <strain evidence="11 12">CCMP2467</strain>
    </source>
</reference>
<proteinExistence type="inferred from homology"/>
<dbReference type="Pfam" id="PF13432">
    <property type="entry name" value="TPR_16"/>
    <property type="match status" value="1"/>
</dbReference>
<dbReference type="InterPro" id="IPR019734">
    <property type="entry name" value="TPR_rpt"/>
</dbReference>
<dbReference type="GO" id="GO:0008237">
    <property type="term" value="F:metallopeptidase activity"/>
    <property type="evidence" value="ECO:0007669"/>
    <property type="project" value="UniProtKB-KW"/>
</dbReference>
<evidence type="ECO:0000313" key="11">
    <source>
        <dbReference type="EMBL" id="OLQ00371.1"/>
    </source>
</evidence>
<evidence type="ECO:0000256" key="7">
    <source>
        <dbReference type="ARBA" id="ARBA00023049"/>
    </source>
</evidence>
<keyword evidence="7" id="KW-0482">Metalloprotease</keyword>
<dbReference type="SUPFAM" id="SSF48452">
    <property type="entry name" value="TPR-like"/>
    <property type="match status" value="1"/>
</dbReference>
<feature type="repeat" description="TPR" evidence="8">
    <location>
        <begin position="329"/>
        <end position="362"/>
    </location>
</feature>
<dbReference type="GO" id="GO:0005814">
    <property type="term" value="C:centriole"/>
    <property type="evidence" value="ECO:0007669"/>
    <property type="project" value="TreeGrafter"/>
</dbReference>
<evidence type="ECO:0000256" key="8">
    <source>
        <dbReference type="PROSITE-ProRule" id="PRU00339"/>
    </source>
</evidence>
<feature type="compositionally biased region" description="Gly residues" evidence="9">
    <location>
        <begin position="458"/>
        <end position="467"/>
    </location>
</feature>
<protein>
    <submittedName>
        <fullName evidence="11">COP9 signalosome complex subunit 5</fullName>
    </submittedName>
</protein>
<gene>
    <name evidence="11" type="primary">csn5</name>
    <name evidence="11" type="ORF">AK812_SmicGene16971</name>
</gene>
<dbReference type="InterPro" id="IPR037518">
    <property type="entry name" value="MPN"/>
</dbReference>
<comment type="similarity">
    <text evidence="1">Belongs to the peptidase M67A family. CSN5 subfamily.</text>
</comment>
<evidence type="ECO:0000256" key="3">
    <source>
        <dbReference type="ARBA" id="ARBA00022723"/>
    </source>
</evidence>
<sequence length="948" mass="106725">MLAGKSANVEPNRVHIHDAPLAPDHRMARLNIEQVGLEDFDEEEEIELGQTEQQKQESATRNLTEGDDALREDIKRRQREAARFIVNAANLIAPVIEKSEVAGFDWVIDSLNHHGFPRIGSELEIAKSCFFLRRKEFDQAIQVLKKFERKEPSLMACAATNLSFLYFLEAEHTQAEKYADIAVKADRYNARALVNKGNCMFMNDEFERAKEVYLEAIGVSADCLEAIYNLGLVNMHIGKYQEALLAFDKLHSITHVNCEVMWQLGDIHEKLGNHAKAHEWFSLLVTSPKGRPTDPGVLARLANLFNKAGDETQAFHYHLESYRYWPVDMNVITWLGIYYVKQEMYEAAIPFFSRASQIEPNEVKWRLMVASCYRRMGAYPAALKLYEDIHRSHPNDIECVRYLITICKEMKQKYDHYAAHLRKLERLQAANEQPGRNMGTVSAIGQGGLEDSPRGDSGDMGGFGGSRGRFDHDEDDPPPPPEAPRPPVELYEAEADLPAKAAPKRRLAAPKATDDDDVSRTGATMTSETSCLRCDISRMRLATCRDSRDAVQKVQGSETLTADSQGERDANEHICGCIVPYSVTLNVSPGIFASRLSHAVPPMASTAQKTWELENQVVQIDDAAIYAFDQAEQDAIYDKKPWREDVHFFKNVRMSAIALIKIMMHTKSGAPLEVMGLMQGKVTPDRTFIIMDAFPLPVEGTETRVNAGAGANEFMVTFTETCERIGKVENICGWYHSHPGYGCWLSGIDVQTQMTYQQHQEPFLAVVVDPVRTCASGKVDIGAFRTYPAGYSPPDEGPGEYQSIPLDKIEDFGVHCKQYYTLPIEIFKNSLDNTILELLWNKYWIDTLSSSPLLHNRAFCNQVVQDCVQKMDQIDMASVSQSRLRLMMHEPKKRKDENPLTKVAIDAAKNAGEQVQGLASQVVKYSLFHGRSNGRAPLQQEQPTPMES</sequence>
<keyword evidence="4" id="KW-0736">Signalosome</keyword>
<dbReference type="GO" id="GO:0097730">
    <property type="term" value="C:non-motile cilium"/>
    <property type="evidence" value="ECO:0007669"/>
    <property type="project" value="TreeGrafter"/>
</dbReference>
<comment type="caution">
    <text evidence="11">The sequence shown here is derived from an EMBL/GenBank/DDBJ whole genome shotgun (WGS) entry which is preliminary data.</text>
</comment>
<dbReference type="EMBL" id="LSRX01000330">
    <property type="protein sequence ID" value="OLQ00371.1"/>
    <property type="molecule type" value="Genomic_DNA"/>
</dbReference>
<dbReference type="FunFam" id="3.40.140.10:FF:000003">
    <property type="entry name" value="COP9 signalosome complex subunit 5"/>
    <property type="match status" value="1"/>
</dbReference>
<dbReference type="SMART" id="SM00232">
    <property type="entry name" value="JAB_MPN"/>
    <property type="match status" value="1"/>
</dbReference>
<evidence type="ECO:0000256" key="1">
    <source>
        <dbReference type="ARBA" id="ARBA00006008"/>
    </source>
</evidence>
<evidence type="ECO:0000259" key="10">
    <source>
        <dbReference type="PROSITE" id="PS50249"/>
    </source>
</evidence>
<keyword evidence="12" id="KW-1185">Reference proteome</keyword>
<dbReference type="OrthoDB" id="1926212at2759"/>
<dbReference type="Gene3D" id="3.40.140.10">
    <property type="entry name" value="Cytidine Deaminase, domain 2"/>
    <property type="match status" value="1"/>
</dbReference>
<evidence type="ECO:0000256" key="9">
    <source>
        <dbReference type="SAM" id="MobiDB-lite"/>
    </source>
</evidence>
<dbReference type="GO" id="GO:1905515">
    <property type="term" value="P:non-motile cilium assembly"/>
    <property type="evidence" value="ECO:0007669"/>
    <property type="project" value="TreeGrafter"/>
</dbReference>
<dbReference type="Proteomes" id="UP000186817">
    <property type="component" value="Unassembled WGS sequence"/>
</dbReference>
<evidence type="ECO:0000256" key="6">
    <source>
        <dbReference type="ARBA" id="ARBA00022833"/>
    </source>
</evidence>
<dbReference type="InterPro" id="IPR000555">
    <property type="entry name" value="JAMM/MPN+_dom"/>
</dbReference>
<dbReference type="PANTHER" id="PTHR44117:SF1">
    <property type="entry name" value="INTRAFLAGELLAR TRANSPORT PROTEIN 88 HOMOLOG"/>
    <property type="match status" value="1"/>
</dbReference>
<evidence type="ECO:0000256" key="4">
    <source>
        <dbReference type="ARBA" id="ARBA00022790"/>
    </source>
</evidence>
<evidence type="ECO:0000256" key="2">
    <source>
        <dbReference type="ARBA" id="ARBA00022670"/>
    </source>
</evidence>
<name>A0A1Q9DYW5_SYMMI</name>
<feature type="region of interest" description="Disordered" evidence="9">
    <location>
        <begin position="1"/>
        <end position="20"/>
    </location>
</feature>
<dbReference type="GO" id="GO:0097546">
    <property type="term" value="C:ciliary base"/>
    <property type="evidence" value="ECO:0007669"/>
    <property type="project" value="TreeGrafter"/>
</dbReference>
<dbReference type="PROSITE" id="PS50249">
    <property type="entry name" value="MPN"/>
    <property type="match status" value="1"/>
</dbReference>
<keyword evidence="2" id="KW-0645">Protease</keyword>
<dbReference type="GO" id="GO:0036064">
    <property type="term" value="C:ciliary basal body"/>
    <property type="evidence" value="ECO:0007669"/>
    <property type="project" value="TreeGrafter"/>
</dbReference>
<evidence type="ECO:0000313" key="12">
    <source>
        <dbReference type="Proteomes" id="UP000186817"/>
    </source>
</evidence>
<dbReference type="CDD" id="cd08069">
    <property type="entry name" value="MPN_RPN11_CSN5"/>
    <property type="match status" value="1"/>
</dbReference>
<dbReference type="GO" id="GO:0008180">
    <property type="term" value="C:COP9 signalosome"/>
    <property type="evidence" value="ECO:0007669"/>
    <property type="project" value="UniProtKB-KW"/>
</dbReference>
<dbReference type="PANTHER" id="PTHR44117">
    <property type="entry name" value="INTRAFLAGELLAR TRANSPORT PROTEIN 88 HOMOLOG"/>
    <property type="match status" value="1"/>
</dbReference>
<dbReference type="GO" id="GO:0042073">
    <property type="term" value="P:intraciliary transport"/>
    <property type="evidence" value="ECO:0007669"/>
    <property type="project" value="TreeGrafter"/>
</dbReference>
<keyword evidence="8" id="KW-0802">TPR repeat</keyword>
<dbReference type="Gene3D" id="1.25.40.10">
    <property type="entry name" value="Tetratricopeptide repeat domain"/>
    <property type="match status" value="2"/>
</dbReference>
<feature type="region of interest" description="Disordered" evidence="9">
    <location>
        <begin position="430"/>
        <end position="522"/>
    </location>
</feature>
<dbReference type="Pfam" id="PF18323">
    <property type="entry name" value="CSN5_C"/>
    <property type="match status" value="1"/>
</dbReference>
<feature type="repeat" description="TPR" evidence="8">
    <location>
        <begin position="224"/>
        <end position="257"/>
    </location>
</feature>
<dbReference type="GO" id="GO:0006508">
    <property type="term" value="P:proteolysis"/>
    <property type="evidence" value="ECO:0007669"/>
    <property type="project" value="UniProtKB-KW"/>
</dbReference>
<keyword evidence="6" id="KW-0862">Zinc</keyword>